<evidence type="ECO:0000313" key="3">
    <source>
        <dbReference type="Proteomes" id="UP001054945"/>
    </source>
</evidence>
<proteinExistence type="predicted"/>
<accession>A0AAV4XHX7</accession>
<dbReference type="Proteomes" id="UP001054945">
    <property type="component" value="Unassembled WGS sequence"/>
</dbReference>
<reference evidence="2 3" key="1">
    <citation type="submission" date="2021-06" db="EMBL/GenBank/DDBJ databases">
        <title>Caerostris extrusa draft genome.</title>
        <authorList>
            <person name="Kono N."/>
            <person name="Arakawa K."/>
        </authorList>
    </citation>
    <scope>NUCLEOTIDE SEQUENCE [LARGE SCALE GENOMIC DNA]</scope>
</reference>
<dbReference type="AlphaFoldDB" id="A0AAV4XHX7"/>
<comment type="caution">
    <text evidence="2">The sequence shown here is derived from an EMBL/GenBank/DDBJ whole genome shotgun (WGS) entry which is preliminary data.</text>
</comment>
<feature type="region of interest" description="Disordered" evidence="1">
    <location>
        <begin position="1"/>
        <end position="49"/>
    </location>
</feature>
<evidence type="ECO:0000313" key="2">
    <source>
        <dbReference type="EMBL" id="GIY94630.1"/>
    </source>
</evidence>
<protein>
    <submittedName>
        <fullName evidence="2">Uncharacterized protein</fullName>
    </submittedName>
</protein>
<sequence length="76" mass="8871">MMNEMEISTEGNGPSEYQREVLSPTEMDSNQQTKETEKSPLRECADRYPQPSRKWMLLIPSLPSPKDRTCHRTMLK</sequence>
<keyword evidence="3" id="KW-1185">Reference proteome</keyword>
<feature type="compositionally biased region" description="Basic and acidic residues" evidence="1">
    <location>
        <begin position="34"/>
        <end position="46"/>
    </location>
</feature>
<organism evidence="2 3">
    <name type="scientific">Caerostris extrusa</name>
    <name type="common">Bark spider</name>
    <name type="synonym">Caerostris bankana</name>
    <dbReference type="NCBI Taxonomy" id="172846"/>
    <lineage>
        <taxon>Eukaryota</taxon>
        <taxon>Metazoa</taxon>
        <taxon>Ecdysozoa</taxon>
        <taxon>Arthropoda</taxon>
        <taxon>Chelicerata</taxon>
        <taxon>Arachnida</taxon>
        <taxon>Araneae</taxon>
        <taxon>Araneomorphae</taxon>
        <taxon>Entelegynae</taxon>
        <taxon>Araneoidea</taxon>
        <taxon>Araneidae</taxon>
        <taxon>Caerostris</taxon>
    </lineage>
</organism>
<dbReference type="EMBL" id="BPLR01000411">
    <property type="protein sequence ID" value="GIY94630.1"/>
    <property type="molecule type" value="Genomic_DNA"/>
</dbReference>
<gene>
    <name evidence="2" type="ORF">CEXT_7831</name>
</gene>
<evidence type="ECO:0000256" key="1">
    <source>
        <dbReference type="SAM" id="MobiDB-lite"/>
    </source>
</evidence>
<name>A0AAV4XHX7_CAEEX</name>